<gene>
    <name evidence="1" type="ORF">EJ73_02688</name>
</gene>
<name>A0A318HPZ1_9BACT</name>
<evidence type="ECO:0000313" key="1">
    <source>
        <dbReference type="EMBL" id="PXX17275.1"/>
    </source>
</evidence>
<evidence type="ECO:0008006" key="3">
    <source>
        <dbReference type="Google" id="ProtNLM"/>
    </source>
</evidence>
<dbReference type="Proteomes" id="UP000248314">
    <property type="component" value="Unassembled WGS sequence"/>
</dbReference>
<dbReference type="PROSITE" id="PS51257">
    <property type="entry name" value="PROKAR_LIPOPROTEIN"/>
    <property type="match status" value="1"/>
</dbReference>
<dbReference type="STRING" id="1122991.GCA_000613445_00367"/>
<dbReference type="RefSeq" id="WP_044076030.1">
    <property type="nucleotide sequence ID" value="NZ_BAIZ01000064.1"/>
</dbReference>
<comment type="caution">
    <text evidence="1">The sequence shown here is derived from an EMBL/GenBank/DDBJ whole genome shotgun (WGS) entry which is preliminary data.</text>
</comment>
<dbReference type="AlphaFoldDB" id="A0A318HPZ1"/>
<dbReference type="GeneID" id="84898479"/>
<accession>A0A318HPZ1</accession>
<evidence type="ECO:0000313" key="2">
    <source>
        <dbReference type="Proteomes" id="UP000248314"/>
    </source>
</evidence>
<reference evidence="1 2" key="1">
    <citation type="submission" date="2018-05" db="EMBL/GenBank/DDBJ databases">
        <title>Genomic Encyclopedia of Type Strains, Phase I: the one thousand microbial genomes (KMG-I) project.</title>
        <authorList>
            <person name="Kyrpides N."/>
        </authorList>
    </citation>
    <scope>NUCLEOTIDE SEQUENCE [LARGE SCALE GENOMIC DNA]</scope>
    <source>
        <strain evidence="1 2">DSM 15611</strain>
    </source>
</reference>
<dbReference type="EMBL" id="QJJX01000056">
    <property type="protein sequence ID" value="PXX17275.1"/>
    <property type="molecule type" value="Genomic_DNA"/>
</dbReference>
<proteinExistence type="predicted"/>
<dbReference type="OrthoDB" id="1076498at2"/>
<sequence length="214" mass="25058">MKILLFSFGFLVLCSCWSPFPNAYERSMQVGRFRPNINTGIAKKVNINGYYVVTHKRVGTFEPFILYSDGTFGNIVFKNRDSLYEQKKQDTDLMQEIISSEKGFCGGGGYYEIKGDTLEVDKVYRYQLRKVLAKDRFKIIDKNHLLLFSGMWVVSKKEDVPEPYDVLYEFVPAKNLPPSTSFGCKLNKYMWENKADWKAYKQRMKQQRKNKGKR</sequence>
<keyword evidence="2" id="KW-1185">Reference proteome</keyword>
<organism evidence="1 2">
    <name type="scientific">Hoylesella shahii DSM 15611 = JCM 12083</name>
    <dbReference type="NCBI Taxonomy" id="1122991"/>
    <lineage>
        <taxon>Bacteria</taxon>
        <taxon>Pseudomonadati</taxon>
        <taxon>Bacteroidota</taxon>
        <taxon>Bacteroidia</taxon>
        <taxon>Bacteroidales</taxon>
        <taxon>Prevotellaceae</taxon>
        <taxon>Hoylesella</taxon>
    </lineage>
</organism>
<protein>
    <recommendedName>
        <fullName evidence="3">Lipoprotein</fullName>
    </recommendedName>
</protein>